<evidence type="ECO:0000256" key="1">
    <source>
        <dbReference type="ARBA" id="ARBA00022692"/>
    </source>
</evidence>
<evidence type="ECO:0000313" key="7">
    <source>
        <dbReference type="Proteomes" id="UP000664169"/>
    </source>
</evidence>
<dbReference type="InterPro" id="IPR038814">
    <property type="entry name" value="AIM11"/>
</dbReference>
<keyword evidence="2 4" id="KW-1133">Transmembrane helix</keyword>
<comment type="subcellular location">
    <subcellularLocation>
        <location evidence="4">Membrane</location>
        <topology evidence="4">Multi-pass membrane protein</topology>
    </subcellularLocation>
</comment>
<evidence type="ECO:0000256" key="3">
    <source>
        <dbReference type="ARBA" id="ARBA00023136"/>
    </source>
</evidence>
<reference evidence="6" key="1">
    <citation type="submission" date="2021-03" db="EMBL/GenBank/DDBJ databases">
        <authorList>
            <person name="Tagirdzhanova G."/>
        </authorList>
    </citation>
    <scope>NUCLEOTIDE SEQUENCE</scope>
</reference>
<dbReference type="OrthoDB" id="3558022at2759"/>
<feature type="compositionally biased region" description="Basic and acidic residues" evidence="5">
    <location>
        <begin position="148"/>
        <end position="163"/>
    </location>
</feature>
<keyword evidence="7" id="KW-1185">Reference proteome</keyword>
<evidence type="ECO:0000256" key="2">
    <source>
        <dbReference type="ARBA" id="ARBA00022989"/>
    </source>
</evidence>
<comment type="caution">
    <text evidence="6">The sequence shown here is derived from an EMBL/GenBank/DDBJ whole genome shotgun (WGS) entry which is preliminary data.</text>
</comment>
<dbReference type="PANTHER" id="PTHR39136">
    <property type="entry name" value="ALTERED INHERITANCE OF MITOCHONDRIA PROTEIN 11"/>
    <property type="match status" value="1"/>
</dbReference>
<dbReference type="EMBL" id="CAJPDQ010000030">
    <property type="protein sequence ID" value="CAF9928586.1"/>
    <property type="molecule type" value="Genomic_DNA"/>
</dbReference>
<proteinExistence type="inferred from homology"/>
<keyword evidence="3 4" id="KW-0472">Membrane</keyword>
<feature type="region of interest" description="Disordered" evidence="5">
    <location>
        <begin position="144"/>
        <end position="163"/>
    </location>
</feature>
<comment type="similarity">
    <text evidence="4">Belongs to the AIM11 family.</text>
</comment>
<feature type="transmembrane region" description="Helical" evidence="4">
    <location>
        <begin position="80"/>
        <end position="103"/>
    </location>
</feature>
<evidence type="ECO:0000256" key="5">
    <source>
        <dbReference type="SAM" id="MobiDB-lite"/>
    </source>
</evidence>
<sequence>MSTPSDATDQKSQTTWEYMTNRRSRKQASLFFLGATFFTFSTLMAKRATLFRQRATYPHFYKPSNSPPPPINVRAEAVEALQLATMSAFSGVMMIGGGLLWAFDISSLEDIRSRARRSAVTLVPSQAQQDRAFEEWLADTMAKRKAKKEAEESQLREEPDQKR</sequence>
<dbReference type="GO" id="GO:0005739">
    <property type="term" value="C:mitochondrion"/>
    <property type="evidence" value="ECO:0007669"/>
    <property type="project" value="TreeGrafter"/>
</dbReference>
<feature type="transmembrane region" description="Helical" evidence="4">
    <location>
        <begin position="28"/>
        <end position="45"/>
    </location>
</feature>
<name>A0A8H3FM92_9LECA</name>
<accession>A0A8H3FM92</accession>
<dbReference type="PANTHER" id="PTHR39136:SF1">
    <property type="entry name" value="ALTERED INHERITANCE OF MITOCHONDRIA PROTEIN 11"/>
    <property type="match status" value="1"/>
</dbReference>
<dbReference type="GO" id="GO:0016020">
    <property type="term" value="C:membrane"/>
    <property type="evidence" value="ECO:0007669"/>
    <property type="project" value="UniProtKB-SubCell"/>
</dbReference>
<dbReference type="Proteomes" id="UP000664169">
    <property type="component" value="Unassembled WGS sequence"/>
</dbReference>
<protein>
    <recommendedName>
        <fullName evidence="4">Altered inheritance of mitochondria protein 11</fullName>
    </recommendedName>
</protein>
<dbReference type="AlphaFoldDB" id="A0A8H3FM92"/>
<organism evidence="6 7">
    <name type="scientific">Gomphillus americanus</name>
    <dbReference type="NCBI Taxonomy" id="1940652"/>
    <lineage>
        <taxon>Eukaryota</taxon>
        <taxon>Fungi</taxon>
        <taxon>Dikarya</taxon>
        <taxon>Ascomycota</taxon>
        <taxon>Pezizomycotina</taxon>
        <taxon>Lecanoromycetes</taxon>
        <taxon>OSLEUM clade</taxon>
        <taxon>Ostropomycetidae</taxon>
        <taxon>Ostropales</taxon>
        <taxon>Graphidaceae</taxon>
        <taxon>Gomphilloideae</taxon>
        <taxon>Gomphillus</taxon>
    </lineage>
</organism>
<evidence type="ECO:0000313" key="6">
    <source>
        <dbReference type="EMBL" id="CAF9928586.1"/>
    </source>
</evidence>
<keyword evidence="1 4" id="KW-0812">Transmembrane</keyword>
<evidence type="ECO:0000256" key="4">
    <source>
        <dbReference type="RuleBase" id="RU367098"/>
    </source>
</evidence>
<gene>
    <name evidence="4" type="primary">AIM11</name>
    <name evidence="6" type="ORF">GOMPHAMPRED_005172</name>
</gene>